<keyword evidence="5" id="KW-1185">Reference proteome</keyword>
<dbReference type="InterPro" id="IPR036388">
    <property type="entry name" value="WH-like_DNA-bd_sf"/>
</dbReference>
<keyword evidence="2" id="KW-0812">Transmembrane</keyword>
<dbReference type="Pfam" id="PF23559">
    <property type="entry name" value="WHD_DRP"/>
    <property type="match status" value="1"/>
</dbReference>
<organism evidence="4 5">
    <name type="scientific">Citrus sinensis</name>
    <name type="common">Sweet orange</name>
    <name type="synonym">Citrus aurantium var. sinensis</name>
    <dbReference type="NCBI Taxonomy" id="2711"/>
    <lineage>
        <taxon>Eukaryota</taxon>
        <taxon>Viridiplantae</taxon>
        <taxon>Streptophyta</taxon>
        <taxon>Embryophyta</taxon>
        <taxon>Tracheophyta</taxon>
        <taxon>Spermatophyta</taxon>
        <taxon>Magnoliopsida</taxon>
        <taxon>eudicotyledons</taxon>
        <taxon>Gunneridae</taxon>
        <taxon>Pentapetalae</taxon>
        <taxon>rosids</taxon>
        <taxon>malvids</taxon>
        <taxon>Sapindales</taxon>
        <taxon>Rutaceae</taxon>
        <taxon>Aurantioideae</taxon>
        <taxon>Citrus</taxon>
    </lineage>
</organism>
<dbReference type="STRING" id="2711.A0A067FH91"/>
<sequence length="217" mass="25070">ISLKENIKEVLDELRGLQVVAYCMLHFYLKLCCLYLSVFLVYFEISTKQLYQLWIAEGFIPDNNEAIAERYLEQLINGGFVDVGKKSDRGRINTCSIPGRCSLALLTGAFEGEFVISPIMDQEVKLRENVKRFTAHGNLNDFEFLDHFDSFLHSLLHLTLGSHYLDPNYCEKICKMFNFLRVLDLGSLVLIRYPSEVENLFLLRYLNLNIPSLKSLL</sequence>
<dbReference type="InterPro" id="IPR044974">
    <property type="entry name" value="Disease_R_plants"/>
</dbReference>
<feature type="transmembrane region" description="Helical" evidence="2">
    <location>
        <begin position="19"/>
        <end position="43"/>
    </location>
</feature>
<reference evidence="4 5" key="1">
    <citation type="submission" date="2014-04" db="EMBL/GenBank/DDBJ databases">
        <authorList>
            <consortium name="International Citrus Genome Consortium"/>
            <person name="Gmitter F."/>
            <person name="Chen C."/>
            <person name="Farmerie W."/>
            <person name="Harkins T."/>
            <person name="Desany B."/>
            <person name="Mohiuddin M."/>
            <person name="Kodira C."/>
            <person name="Borodovsky M."/>
            <person name="Lomsadze A."/>
            <person name="Burns P."/>
            <person name="Jenkins J."/>
            <person name="Prochnik S."/>
            <person name="Shu S."/>
            <person name="Chapman J."/>
            <person name="Pitluck S."/>
            <person name="Schmutz J."/>
            <person name="Rokhsar D."/>
        </authorList>
    </citation>
    <scope>NUCLEOTIDE SEQUENCE</scope>
</reference>
<name>A0A067FH91_CITSI</name>
<accession>A0A067FH91</accession>
<evidence type="ECO:0000313" key="5">
    <source>
        <dbReference type="Proteomes" id="UP000027120"/>
    </source>
</evidence>
<dbReference type="PANTHER" id="PTHR23155">
    <property type="entry name" value="DISEASE RESISTANCE PROTEIN RP"/>
    <property type="match status" value="1"/>
</dbReference>
<evidence type="ECO:0000313" key="4">
    <source>
        <dbReference type="EMBL" id="KDO62571.1"/>
    </source>
</evidence>
<keyword evidence="2" id="KW-1133">Transmembrane helix</keyword>
<dbReference type="Proteomes" id="UP000027120">
    <property type="component" value="Unassembled WGS sequence"/>
</dbReference>
<evidence type="ECO:0000256" key="1">
    <source>
        <dbReference type="ARBA" id="ARBA00022737"/>
    </source>
</evidence>
<dbReference type="InterPro" id="IPR058922">
    <property type="entry name" value="WHD_DRP"/>
</dbReference>
<keyword evidence="2" id="KW-0472">Membrane</keyword>
<evidence type="ECO:0000259" key="3">
    <source>
        <dbReference type="Pfam" id="PF23559"/>
    </source>
</evidence>
<evidence type="ECO:0000256" key="2">
    <source>
        <dbReference type="SAM" id="Phobius"/>
    </source>
</evidence>
<feature type="non-terminal residue" evidence="4">
    <location>
        <position position="1"/>
    </location>
</feature>
<dbReference type="GO" id="GO:0006952">
    <property type="term" value="P:defense response"/>
    <property type="evidence" value="ECO:0007669"/>
    <property type="project" value="InterPro"/>
</dbReference>
<gene>
    <name evidence="4" type="ORF">CISIN_1g044539mg</name>
</gene>
<dbReference type="SMR" id="A0A067FH91"/>
<dbReference type="Gene3D" id="1.10.10.10">
    <property type="entry name" value="Winged helix-like DNA-binding domain superfamily/Winged helix DNA-binding domain"/>
    <property type="match status" value="1"/>
</dbReference>
<dbReference type="PANTHER" id="PTHR23155:SF1205">
    <property type="entry name" value="DISEASE RESISTANCE PROTEIN RPM1"/>
    <property type="match status" value="1"/>
</dbReference>
<feature type="domain" description="Disease resistance protein winged helix" evidence="3">
    <location>
        <begin position="42"/>
        <end position="97"/>
    </location>
</feature>
<proteinExistence type="predicted"/>
<dbReference type="AlphaFoldDB" id="A0A067FH91"/>
<protein>
    <recommendedName>
        <fullName evidence="3">Disease resistance protein winged helix domain-containing protein</fullName>
    </recommendedName>
</protein>
<dbReference type="EMBL" id="KK784919">
    <property type="protein sequence ID" value="KDO62571.1"/>
    <property type="molecule type" value="Genomic_DNA"/>
</dbReference>
<keyword evidence="1" id="KW-0677">Repeat</keyword>